<proteinExistence type="predicted"/>
<dbReference type="PANTHER" id="PTHR37984">
    <property type="entry name" value="PROTEIN CBG26694"/>
    <property type="match status" value="1"/>
</dbReference>
<evidence type="ECO:0000256" key="2">
    <source>
        <dbReference type="ARBA" id="ARBA00023268"/>
    </source>
</evidence>
<dbReference type="SUPFAM" id="SSF53098">
    <property type="entry name" value="Ribonuclease H-like"/>
    <property type="match status" value="1"/>
</dbReference>
<evidence type="ECO:0000313" key="4">
    <source>
        <dbReference type="EMBL" id="MBW0490911.1"/>
    </source>
</evidence>
<keyword evidence="2" id="KW-0511">Multifunctional enzyme</keyword>
<reference evidence="4" key="1">
    <citation type="submission" date="2021-03" db="EMBL/GenBank/DDBJ databases">
        <title>Draft genome sequence of rust myrtle Austropuccinia psidii MF-1, a brazilian biotype.</title>
        <authorList>
            <person name="Quecine M.C."/>
            <person name="Pachon D.M.R."/>
            <person name="Bonatelli M.L."/>
            <person name="Correr F.H."/>
            <person name="Franceschini L.M."/>
            <person name="Leite T.F."/>
            <person name="Margarido G.R.A."/>
            <person name="Almeida C.A."/>
            <person name="Ferrarezi J.A."/>
            <person name="Labate C.A."/>
        </authorList>
    </citation>
    <scope>NUCLEOTIDE SEQUENCE</scope>
    <source>
        <strain evidence="4">MF-1</strain>
    </source>
</reference>
<dbReference type="InterPro" id="IPR001584">
    <property type="entry name" value="Integrase_cat-core"/>
</dbReference>
<organism evidence="4 5">
    <name type="scientific">Austropuccinia psidii MF-1</name>
    <dbReference type="NCBI Taxonomy" id="1389203"/>
    <lineage>
        <taxon>Eukaryota</taxon>
        <taxon>Fungi</taxon>
        <taxon>Dikarya</taxon>
        <taxon>Basidiomycota</taxon>
        <taxon>Pucciniomycotina</taxon>
        <taxon>Pucciniomycetes</taxon>
        <taxon>Pucciniales</taxon>
        <taxon>Sphaerophragmiaceae</taxon>
        <taxon>Austropuccinia</taxon>
    </lineage>
</organism>
<dbReference type="GO" id="GO:0005634">
    <property type="term" value="C:nucleus"/>
    <property type="evidence" value="ECO:0007669"/>
    <property type="project" value="UniProtKB-ARBA"/>
</dbReference>
<dbReference type="InterPro" id="IPR043128">
    <property type="entry name" value="Rev_trsase/Diguanyl_cyclase"/>
</dbReference>
<sequence>MDQEKFQQIINWEPSRNLKALQVFPGFANFYCHFIKNYSNKISLVTSFLRKYLPFPLNAEALKQFHQLKESFTTSPILSHLNTSLLTIVETDASNYALGAVLSQVLNQENIPFPLIVASFFQKSLTTDHSSLQYSMSSNILTCYQAHWDEFLSEFNFSITYFPGHFSTLPDALSCWDNFYPERGEDFIRKNPMNYQQIIKQDEIQASKFFAVKVDSFLNLIDSIQKALWQVSQYRIVLQDLGKGKAVQDYSLDFSSQLLLFKDWVVVLNDPTIQISILQKRHYSPLAGHPGQGKTLKPVKQDFHWSGIPQFIKDYVSFCQQCSRNKNIYHKKFRLLKPLPIPNDPWICLSMNFITQFPLSISYDPIIVIVDIFSKFAVFIPTISAITSLDLAHSFIKNIFSKNGLPSRIVSDRRSLFVAFFWTNLCQKLKISRDLSTAYHPET</sequence>
<dbReference type="AlphaFoldDB" id="A0A9Q3CYU9"/>
<dbReference type="PROSITE" id="PS50994">
    <property type="entry name" value="INTEGRASE"/>
    <property type="match status" value="1"/>
</dbReference>
<dbReference type="GO" id="GO:0003723">
    <property type="term" value="F:RNA binding"/>
    <property type="evidence" value="ECO:0007669"/>
    <property type="project" value="UniProtKB-KW"/>
</dbReference>
<protein>
    <recommendedName>
        <fullName evidence="3">Integrase catalytic domain-containing protein</fullName>
    </recommendedName>
</protein>
<dbReference type="Proteomes" id="UP000765509">
    <property type="component" value="Unassembled WGS sequence"/>
</dbReference>
<evidence type="ECO:0000256" key="1">
    <source>
        <dbReference type="ARBA" id="ARBA00022884"/>
    </source>
</evidence>
<comment type="caution">
    <text evidence="4">The sequence shown here is derived from an EMBL/GenBank/DDBJ whole genome shotgun (WGS) entry which is preliminary data.</text>
</comment>
<dbReference type="GO" id="GO:0003824">
    <property type="term" value="F:catalytic activity"/>
    <property type="evidence" value="ECO:0007669"/>
    <property type="project" value="UniProtKB-KW"/>
</dbReference>
<dbReference type="Gene3D" id="1.10.340.70">
    <property type="match status" value="1"/>
</dbReference>
<dbReference type="Pfam" id="PF17919">
    <property type="entry name" value="RT_RNaseH_2"/>
    <property type="match status" value="1"/>
</dbReference>
<dbReference type="Pfam" id="PF17921">
    <property type="entry name" value="Integrase_H2C2"/>
    <property type="match status" value="1"/>
</dbReference>
<gene>
    <name evidence="4" type="ORF">O181_030626</name>
</gene>
<accession>A0A9Q3CYU9</accession>
<dbReference type="EMBL" id="AVOT02010813">
    <property type="protein sequence ID" value="MBW0490911.1"/>
    <property type="molecule type" value="Genomic_DNA"/>
</dbReference>
<dbReference type="OrthoDB" id="10062030at2759"/>
<keyword evidence="1" id="KW-0694">RNA-binding</keyword>
<dbReference type="InterPro" id="IPR012337">
    <property type="entry name" value="RNaseH-like_sf"/>
</dbReference>
<dbReference type="InterPro" id="IPR050951">
    <property type="entry name" value="Retrovirus_Pol_polyprotein"/>
</dbReference>
<evidence type="ECO:0000313" key="5">
    <source>
        <dbReference type="Proteomes" id="UP000765509"/>
    </source>
</evidence>
<feature type="domain" description="Integrase catalytic" evidence="3">
    <location>
        <begin position="336"/>
        <end position="443"/>
    </location>
</feature>
<dbReference type="GO" id="GO:0015074">
    <property type="term" value="P:DNA integration"/>
    <property type="evidence" value="ECO:0007669"/>
    <property type="project" value="InterPro"/>
</dbReference>
<dbReference type="InterPro" id="IPR041577">
    <property type="entry name" value="RT_RNaseH_2"/>
</dbReference>
<dbReference type="Gene3D" id="3.30.70.270">
    <property type="match status" value="1"/>
</dbReference>
<dbReference type="SUPFAM" id="SSF56672">
    <property type="entry name" value="DNA/RNA polymerases"/>
    <property type="match status" value="1"/>
</dbReference>
<evidence type="ECO:0000259" key="3">
    <source>
        <dbReference type="PROSITE" id="PS50994"/>
    </source>
</evidence>
<dbReference type="Gene3D" id="3.30.420.10">
    <property type="entry name" value="Ribonuclease H-like superfamily/Ribonuclease H"/>
    <property type="match status" value="1"/>
</dbReference>
<dbReference type="InterPro" id="IPR043502">
    <property type="entry name" value="DNA/RNA_pol_sf"/>
</dbReference>
<dbReference type="InterPro" id="IPR041588">
    <property type="entry name" value="Integrase_H2C2"/>
</dbReference>
<name>A0A9Q3CYU9_9BASI</name>
<dbReference type="InterPro" id="IPR036397">
    <property type="entry name" value="RNaseH_sf"/>
</dbReference>
<dbReference type="PANTHER" id="PTHR37984:SF5">
    <property type="entry name" value="PROTEIN NYNRIN-LIKE"/>
    <property type="match status" value="1"/>
</dbReference>
<keyword evidence="5" id="KW-1185">Reference proteome</keyword>